<dbReference type="RefSeq" id="WP_251582853.1">
    <property type="nucleotide sequence ID" value="NZ_JBHTKX010000002.1"/>
</dbReference>
<dbReference type="Proteomes" id="UP001597169">
    <property type="component" value="Unassembled WGS sequence"/>
</dbReference>
<dbReference type="Pfam" id="PF00535">
    <property type="entry name" value="Glycos_transf_2"/>
    <property type="match status" value="1"/>
</dbReference>
<gene>
    <name evidence="2" type="ORF">ACFQ3J_18355</name>
</gene>
<dbReference type="SUPFAM" id="SSF53448">
    <property type="entry name" value="Nucleotide-diphospho-sugar transferases"/>
    <property type="match status" value="1"/>
</dbReference>
<accession>A0ABW3PWA1</accession>
<dbReference type="EC" id="2.4.-.-" evidence="2"/>
<dbReference type="InterPro" id="IPR011990">
    <property type="entry name" value="TPR-like_helical_dom_sf"/>
</dbReference>
<dbReference type="SUPFAM" id="SSF81901">
    <property type="entry name" value="HCP-like"/>
    <property type="match status" value="1"/>
</dbReference>
<organism evidence="2 3">
    <name type="scientific">Paenibacillus provencensis</name>
    <dbReference type="NCBI Taxonomy" id="441151"/>
    <lineage>
        <taxon>Bacteria</taxon>
        <taxon>Bacillati</taxon>
        <taxon>Bacillota</taxon>
        <taxon>Bacilli</taxon>
        <taxon>Bacillales</taxon>
        <taxon>Paenibacillaceae</taxon>
        <taxon>Paenibacillus</taxon>
    </lineage>
</organism>
<keyword evidence="2" id="KW-0328">Glycosyltransferase</keyword>
<dbReference type="InterPro" id="IPR001173">
    <property type="entry name" value="Glyco_trans_2-like"/>
</dbReference>
<dbReference type="InterPro" id="IPR029044">
    <property type="entry name" value="Nucleotide-diphossugar_trans"/>
</dbReference>
<proteinExistence type="predicted"/>
<comment type="caution">
    <text evidence="2">The sequence shown here is derived from an EMBL/GenBank/DDBJ whole genome shotgun (WGS) entry which is preliminary data.</text>
</comment>
<dbReference type="Gene3D" id="3.90.550.10">
    <property type="entry name" value="Spore Coat Polysaccharide Biosynthesis Protein SpsA, Chain A"/>
    <property type="match status" value="1"/>
</dbReference>
<dbReference type="GO" id="GO:0016757">
    <property type="term" value="F:glycosyltransferase activity"/>
    <property type="evidence" value="ECO:0007669"/>
    <property type="project" value="UniProtKB-KW"/>
</dbReference>
<evidence type="ECO:0000259" key="1">
    <source>
        <dbReference type="Pfam" id="PF00535"/>
    </source>
</evidence>
<protein>
    <submittedName>
        <fullName evidence="2">Glycosyltransferase</fullName>
        <ecNumber evidence="2">2.4.-.-</ecNumber>
    </submittedName>
</protein>
<evidence type="ECO:0000313" key="3">
    <source>
        <dbReference type="Proteomes" id="UP001597169"/>
    </source>
</evidence>
<dbReference type="EMBL" id="JBHTKX010000002">
    <property type="protein sequence ID" value="MFD1130135.1"/>
    <property type="molecule type" value="Genomic_DNA"/>
</dbReference>
<dbReference type="PANTHER" id="PTHR43630:SF2">
    <property type="entry name" value="GLYCOSYLTRANSFERASE"/>
    <property type="match status" value="1"/>
</dbReference>
<dbReference type="PANTHER" id="PTHR43630">
    <property type="entry name" value="POLY-BETA-1,6-N-ACETYL-D-GLUCOSAMINE SYNTHASE"/>
    <property type="match status" value="1"/>
</dbReference>
<keyword evidence="2" id="KW-0808">Transferase</keyword>
<feature type="domain" description="Glycosyltransferase 2-like" evidence="1">
    <location>
        <begin position="8"/>
        <end position="124"/>
    </location>
</feature>
<evidence type="ECO:0000313" key="2">
    <source>
        <dbReference type="EMBL" id="MFD1130135.1"/>
    </source>
</evidence>
<keyword evidence="3" id="KW-1185">Reference proteome</keyword>
<sequence length="356" mass="40949">MKQSVALVMIVKDEGAVLNRCLQSAALYVDEIIIVDTGSTDNTKDIARNYSARIYDYVWGQDFSAARNYALSQVKSDWSIVLDADEYISNNCGEVIQTFIHSEPAIGKVKRIDTFLGHDGSNHEQIFISRLFPSHCRYTGKIHEQIDSDLPRKILDVEIQHDGYLEKKKSSRNIPILKNVIEDNPQDPYYYYQIAKEYRGLEEHRESNKYLEQAYTLMSKKEPYAPRIVIDYLYSMVNSNLLHKGLDVIEDNRDFLWDNPDFFFVSGLYLLEVTLSDPDQFIGLVPLIEKYYLRALEIGERHSEGSVMGTGSFAAHHNLGVYYEATGELHLAKEQYEKAASYNYPPSIKRLKDLIV</sequence>
<dbReference type="CDD" id="cd02511">
    <property type="entry name" value="Beta4Glucosyltransferase"/>
    <property type="match status" value="1"/>
</dbReference>
<reference evidence="3" key="1">
    <citation type="journal article" date="2019" name="Int. J. Syst. Evol. Microbiol.">
        <title>The Global Catalogue of Microorganisms (GCM) 10K type strain sequencing project: providing services to taxonomists for standard genome sequencing and annotation.</title>
        <authorList>
            <consortium name="The Broad Institute Genomics Platform"/>
            <consortium name="The Broad Institute Genome Sequencing Center for Infectious Disease"/>
            <person name="Wu L."/>
            <person name="Ma J."/>
        </authorList>
    </citation>
    <scope>NUCLEOTIDE SEQUENCE [LARGE SCALE GENOMIC DNA]</scope>
    <source>
        <strain evidence="3">CCUG 53519</strain>
    </source>
</reference>
<dbReference type="Gene3D" id="1.25.40.10">
    <property type="entry name" value="Tetratricopeptide repeat domain"/>
    <property type="match status" value="1"/>
</dbReference>
<name>A0ABW3PWA1_9BACL</name>